<organism evidence="2 3">
    <name type="scientific">Discostella pseudostelligera</name>
    <dbReference type="NCBI Taxonomy" id="259834"/>
    <lineage>
        <taxon>Eukaryota</taxon>
        <taxon>Sar</taxon>
        <taxon>Stramenopiles</taxon>
        <taxon>Ochrophyta</taxon>
        <taxon>Bacillariophyta</taxon>
        <taxon>Coscinodiscophyceae</taxon>
        <taxon>Thalassiosirophycidae</taxon>
        <taxon>Stephanodiscales</taxon>
        <taxon>Stephanodiscaceae</taxon>
        <taxon>Discostella</taxon>
    </lineage>
</organism>
<gene>
    <name evidence="2" type="ORF">ACHAWU_003070</name>
</gene>
<reference evidence="2 3" key="1">
    <citation type="submission" date="2024-10" db="EMBL/GenBank/DDBJ databases">
        <title>Updated reference genomes for cyclostephanoid diatoms.</title>
        <authorList>
            <person name="Roberts W.R."/>
            <person name="Alverson A.J."/>
        </authorList>
    </citation>
    <scope>NUCLEOTIDE SEQUENCE [LARGE SCALE GENOMIC DNA]</scope>
    <source>
        <strain evidence="2 3">AJA232-27</strain>
    </source>
</reference>
<proteinExistence type="predicted"/>
<protein>
    <submittedName>
        <fullName evidence="2">Uncharacterized protein</fullName>
    </submittedName>
</protein>
<accession>A0ABD3MNE0</accession>
<feature type="compositionally biased region" description="Basic residues" evidence="1">
    <location>
        <begin position="170"/>
        <end position="184"/>
    </location>
</feature>
<feature type="compositionally biased region" description="Basic residues" evidence="1">
    <location>
        <begin position="8"/>
        <end position="17"/>
    </location>
</feature>
<feature type="compositionally biased region" description="Polar residues" evidence="1">
    <location>
        <begin position="50"/>
        <end position="62"/>
    </location>
</feature>
<feature type="region of interest" description="Disordered" evidence="1">
    <location>
        <begin position="161"/>
        <end position="187"/>
    </location>
</feature>
<dbReference type="Proteomes" id="UP001530293">
    <property type="component" value="Unassembled WGS sequence"/>
</dbReference>
<keyword evidence="3" id="KW-1185">Reference proteome</keyword>
<feature type="region of interest" description="Disordered" evidence="1">
    <location>
        <begin position="1"/>
        <end position="71"/>
    </location>
</feature>
<evidence type="ECO:0000313" key="3">
    <source>
        <dbReference type="Proteomes" id="UP001530293"/>
    </source>
</evidence>
<dbReference type="EMBL" id="JALLBG020000095">
    <property type="protein sequence ID" value="KAL3765529.1"/>
    <property type="molecule type" value="Genomic_DNA"/>
</dbReference>
<dbReference type="AlphaFoldDB" id="A0ABD3MNE0"/>
<evidence type="ECO:0000313" key="2">
    <source>
        <dbReference type="EMBL" id="KAL3765529.1"/>
    </source>
</evidence>
<name>A0ABD3MNE0_9STRA</name>
<evidence type="ECO:0000256" key="1">
    <source>
        <dbReference type="SAM" id="MobiDB-lite"/>
    </source>
</evidence>
<comment type="caution">
    <text evidence="2">The sequence shown here is derived from an EMBL/GenBank/DDBJ whole genome shotgun (WGS) entry which is preliminary data.</text>
</comment>
<sequence>MPSNMRSLFKRKGSGKKNIHDPAVDPDGGSTASHSSGGDGGGGHYPQQPLPEQNINISNISKQGKKCDTKSREGVPIITSSGADYFTPSAVNSKSNYATEGFYSKSKLQFGGKERPKVRPSARTSAFGGAPRYDWMDIETTAAIKLQAAYRRLKVQNDLDARGLSTPGMRNRRAQRRAQHRSRHASTNADVPFPFNLCGVGLIFGDGTLEDEKIVNKLEKKKLEKKKIEHVKEDEEKRKFRMRKKESQHLEEGIEVVESFDAEEEEMEIRRSFTK</sequence>